<sequence length="282" mass="32288">MVEQQEPTAYVNPYKFNVKELDSETGLYYYGARYYNPKASIWYGVDPLAVYNPVMETQFYGDGEHNRGVFFWGNLNPYIYTYQNPIIYVDPNGKQVKVTDMSYDKLERNYDRYGEGILQREKSLNYLANKNTNTCAIKLSDAANKSGYAIPKSSETPSNVRVQNGKKEDSGNFVLDAASMANYLKSKEKPTETYTIKTNKGVDKMIADIHEKYDDMRGIIIYVADDAKAYGATGHADLIYEDWGWDLSFSSGKDVGPYLKEDVLPKTSIKVYIWVQDYDKKK</sequence>
<name>A0A840K996_9FLAO</name>
<protein>
    <submittedName>
        <fullName evidence="1">RHS repeat-associated protein</fullName>
    </submittedName>
</protein>
<evidence type="ECO:0000313" key="2">
    <source>
        <dbReference type="Proteomes" id="UP000592180"/>
    </source>
</evidence>
<gene>
    <name evidence="1" type="ORF">HNP38_001171</name>
</gene>
<evidence type="ECO:0000313" key="1">
    <source>
        <dbReference type="EMBL" id="MBB4805899.1"/>
    </source>
</evidence>
<keyword evidence="2" id="KW-1185">Reference proteome</keyword>
<reference evidence="1 2" key="1">
    <citation type="submission" date="2020-08" db="EMBL/GenBank/DDBJ databases">
        <title>Functional genomics of gut bacteria from endangered species of beetles.</title>
        <authorList>
            <person name="Carlos-Shanley C."/>
        </authorList>
    </citation>
    <scope>NUCLEOTIDE SEQUENCE [LARGE SCALE GENOMIC DNA]</scope>
    <source>
        <strain evidence="1 2">S00151</strain>
    </source>
</reference>
<comment type="caution">
    <text evidence="1">The sequence shown here is derived from an EMBL/GenBank/DDBJ whole genome shotgun (WGS) entry which is preliminary data.</text>
</comment>
<dbReference type="PANTHER" id="PTHR32305:SF15">
    <property type="entry name" value="PROTEIN RHSA-RELATED"/>
    <property type="match status" value="1"/>
</dbReference>
<dbReference type="Proteomes" id="UP000592180">
    <property type="component" value="Unassembled WGS sequence"/>
</dbReference>
<accession>A0A840K996</accession>
<dbReference type="PANTHER" id="PTHR32305">
    <property type="match status" value="1"/>
</dbReference>
<organism evidence="1 2">
    <name type="scientific">Chryseobacterium defluvii</name>
    <dbReference type="NCBI Taxonomy" id="160396"/>
    <lineage>
        <taxon>Bacteria</taxon>
        <taxon>Pseudomonadati</taxon>
        <taxon>Bacteroidota</taxon>
        <taxon>Flavobacteriia</taxon>
        <taxon>Flavobacteriales</taxon>
        <taxon>Weeksellaceae</taxon>
        <taxon>Chryseobacterium group</taxon>
        <taxon>Chryseobacterium</taxon>
    </lineage>
</organism>
<dbReference type="InterPro" id="IPR050708">
    <property type="entry name" value="T6SS_VgrG/RHS"/>
</dbReference>
<dbReference type="InterPro" id="IPR025562">
    <property type="entry name" value="Tae4"/>
</dbReference>
<dbReference type="EMBL" id="JACHLE010000001">
    <property type="protein sequence ID" value="MBB4805899.1"/>
    <property type="molecule type" value="Genomic_DNA"/>
</dbReference>
<dbReference type="Pfam" id="PF14113">
    <property type="entry name" value="Tae4"/>
    <property type="match status" value="1"/>
</dbReference>
<dbReference type="AlphaFoldDB" id="A0A840K996"/>
<dbReference type="NCBIfam" id="TIGR03696">
    <property type="entry name" value="Rhs_assc_core"/>
    <property type="match status" value="1"/>
</dbReference>
<dbReference type="Gene3D" id="2.180.10.10">
    <property type="entry name" value="RHS repeat-associated core"/>
    <property type="match status" value="1"/>
</dbReference>
<dbReference type="InterPro" id="IPR022385">
    <property type="entry name" value="Rhs_assc_core"/>
</dbReference>
<dbReference type="Gene3D" id="3.90.1720.70">
    <property type="match status" value="1"/>
</dbReference>
<proteinExistence type="predicted"/>